<keyword evidence="8" id="KW-0472">Membrane</keyword>
<keyword evidence="8" id="KW-0812">Transmembrane</keyword>
<keyword evidence="6" id="KW-0175">Coiled coil</keyword>
<accession>A0A327ZMW4</accession>
<feature type="coiled-coil region" evidence="6">
    <location>
        <begin position="222"/>
        <end position="282"/>
    </location>
</feature>
<feature type="region of interest" description="Disordered" evidence="7">
    <location>
        <begin position="303"/>
        <end position="327"/>
    </location>
</feature>
<protein>
    <recommendedName>
        <fullName evidence="10">Gram-positive cocci surface proteins LPxTG domain-containing protein</fullName>
    </recommendedName>
</protein>
<reference evidence="11 12" key="1">
    <citation type="journal article" date="2018" name="Front. Microbiol.">
        <title>Description and Comparative Genomics of Macrococcus caseolyticus subsp. hominis subsp. nov., Macrococcus goetzii sp. nov., Macrococcus epidermidis sp. nov., and Macrococcus bohemicus sp. nov., Novel Macrococci From Human Clinical Material With Virulence Potential and Suspected Uptake of Foreign DNA by Natural Transformation.</title>
        <authorList>
            <person name="Maslanova I."/>
            <person name="Wertheimer Z."/>
            <person name="Sedlacek I."/>
            <person name="Svec P."/>
            <person name="Indrakova A."/>
            <person name="Kovarovic V."/>
            <person name="Schumann P."/>
            <person name="Sproer C."/>
            <person name="Kralova S."/>
            <person name="Sedo O."/>
            <person name="Kristofova L."/>
            <person name="Vrbovska V."/>
            <person name="Fuzik T."/>
            <person name="Petras P."/>
            <person name="Zdrahal Z."/>
            <person name="Ruzickova V."/>
            <person name="Doskar J."/>
            <person name="Pantucek R."/>
        </authorList>
    </citation>
    <scope>NUCLEOTIDE SEQUENCE [LARGE SCALE GENOMIC DNA]</scope>
    <source>
        <strain evidence="11 12">01/688</strain>
    </source>
</reference>
<evidence type="ECO:0000256" key="1">
    <source>
        <dbReference type="ARBA" id="ARBA00004168"/>
    </source>
</evidence>
<evidence type="ECO:0000313" key="11">
    <source>
        <dbReference type="EMBL" id="RAK43740.1"/>
    </source>
</evidence>
<dbReference type="NCBIfam" id="TIGR01167">
    <property type="entry name" value="LPXTG_anchor"/>
    <property type="match status" value="1"/>
</dbReference>
<sequence length="356" mass="40904">MEKYKLTKIIAVTCLTFSLTISYSIANASTIPEQLRNDASELRAELDTKRQSVRQEIARTKVDIKQNHEVINNVKEDINVVKEKHDDIEQQHQEFKDKADRMIETVNQDKADYDRVKQDVNARIDAKVEDIDNKVQNVENTKDNIVINTPNLPDVTIKEKWFNDADKQTLQGLLDKLEQKVITDLQYERKVIDILNHTLKSYLKLHQYDFNFDHLLNSGFDISTLSERNKALIERLQNLKSHNKISDDSFNMETLDILKNDLKEKADKLEQLNAKLKSEESSDLTSGFADNFVDNIEAEPAAQTTIPVKQMSTSPTEHHSNLPDSGEQRNTTLVSVAILLLIVAVLSFLFSRKRKK</sequence>
<feature type="signal peptide" evidence="9">
    <location>
        <begin position="1"/>
        <end position="28"/>
    </location>
</feature>
<feature type="chain" id="PRO_5016426518" description="Gram-positive cocci surface proteins LPxTG domain-containing protein" evidence="9">
    <location>
        <begin position="29"/>
        <end position="356"/>
    </location>
</feature>
<keyword evidence="5" id="KW-0572">Peptidoglycan-anchor</keyword>
<keyword evidence="3" id="KW-0964">Secreted</keyword>
<gene>
    <name evidence="11" type="ORF">BHU61_11990</name>
</gene>
<dbReference type="RefSeq" id="WP_111717190.1">
    <property type="nucleotide sequence ID" value="NZ_JBHSSR010000010.1"/>
</dbReference>
<evidence type="ECO:0000256" key="6">
    <source>
        <dbReference type="SAM" id="Coils"/>
    </source>
</evidence>
<dbReference type="AlphaFoldDB" id="A0A327ZMW4"/>
<evidence type="ECO:0000259" key="10">
    <source>
        <dbReference type="Pfam" id="PF00746"/>
    </source>
</evidence>
<evidence type="ECO:0000256" key="9">
    <source>
        <dbReference type="SAM" id="SignalP"/>
    </source>
</evidence>
<name>A0A327ZMW4_9STAP</name>
<dbReference type="InterPro" id="IPR019931">
    <property type="entry name" value="LPXTG_anchor"/>
</dbReference>
<comment type="subcellular location">
    <subcellularLocation>
        <location evidence="1">Secreted</location>
        <location evidence="1">Cell wall</location>
        <topology evidence="1">Peptidoglycan-anchor</topology>
    </subcellularLocation>
</comment>
<feature type="coiled-coil region" evidence="6">
    <location>
        <begin position="71"/>
        <end position="141"/>
    </location>
</feature>
<evidence type="ECO:0000256" key="4">
    <source>
        <dbReference type="ARBA" id="ARBA00022729"/>
    </source>
</evidence>
<proteinExistence type="predicted"/>
<comment type="caution">
    <text evidence="11">The sequence shown here is derived from an EMBL/GenBank/DDBJ whole genome shotgun (WGS) entry which is preliminary data.</text>
</comment>
<evidence type="ECO:0000256" key="5">
    <source>
        <dbReference type="ARBA" id="ARBA00023088"/>
    </source>
</evidence>
<dbReference type="Pfam" id="PF00746">
    <property type="entry name" value="Gram_pos_anchor"/>
    <property type="match status" value="1"/>
</dbReference>
<keyword evidence="12" id="KW-1185">Reference proteome</keyword>
<evidence type="ECO:0000313" key="12">
    <source>
        <dbReference type="Proteomes" id="UP000249808"/>
    </source>
</evidence>
<dbReference type="EMBL" id="PZJH01000009">
    <property type="protein sequence ID" value="RAK43740.1"/>
    <property type="molecule type" value="Genomic_DNA"/>
</dbReference>
<evidence type="ECO:0000256" key="2">
    <source>
        <dbReference type="ARBA" id="ARBA00022512"/>
    </source>
</evidence>
<dbReference type="Proteomes" id="UP000249808">
    <property type="component" value="Unassembled WGS sequence"/>
</dbReference>
<evidence type="ECO:0000256" key="7">
    <source>
        <dbReference type="SAM" id="MobiDB-lite"/>
    </source>
</evidence>
<evidence type="ECO:0000256" key="3">
    <source>
        <dbReference type="ARBA" id="ARBA00022525"/>
    </source>
</evidence>
<keyword evidence="2" id="KW-0134">Cell wall</keyword>
<feature type="compositionally biased region" description="Polar residues" evidence="7">
    <location>
        <begin position="303"/>
        <end position="315"/>
    </location>
</feature>
<evidence type="ECO:0000256" key="8">
    <source>
        <dbReference type="SAM" id="Phobius"/>
    </source>
</evidence>
<organism evidence="11 12">
    <name type="scientific">Macrococcus epidermidis</name>
    <dbReference type="NCBI Taxonomy" id="1902580"/>
    <lineage>
        <taxon>Bacteria</taxon>
        <taxon>Bacillati</taxon>
        <taxon>Bacillota</taxon>
        <taxon>Bacilli</taxon>
        <taxon>Bacillales</taxon>
        <taxon>Staphylococcaceae</taxon>
        <taxon>Macrococcus</taxon>
    </lineage>
</organism>
<keyword evidence="4 9" id="KW-0732">Signal</keyword>
<feature type="domain" description="Gram-positive cocci surface proteins LPxTG" evidence="10">
    <location>
        <begin position="322"/>
        <end position="356"/>
    </location>
</feature>
<feature type="transmembrane region" description="Helical" evidence="8">
    <location>
        <begin position="332"/>
        <end position="350"/>
    </location>
</feature>
<keyword evidence="8" id="KW-1133">Transmembrane helix</keyword>